<dbReference type="PANTHER" id="PTHR46313:SF3">
    <property type="entry name" value="PROLYCOPENE ISOMERASE, CHLOROPLASTIC"/>
    <property type="match status" value="1"/>
</dbReference>
<keyword evidence="3" id="KW-1185">Reference proteome</keyword>
<organism evidence="2 3">
    <name type="scientific">Effrenium voratum</name>
    <dbReference type="NCBI Taxonomy" id="2562239"/>
    <lineage>
        <taxon>Eukaryota</taxon>
        <taxon>Sar</taxon>
        <taxon>Alveolata</taxon>
        <taxon>Dinophyceae</taxon>
        <taxon>Suessiales</taxon>
        <taxon>Symbiodiniaceae</taxon>
        <taxon>Effrenium</taxon>
    </lineage>
</organism>
<dbReference type="InterPro" id="IPR002937">
    <property type="entry name" value="Amino_oxidase"/>
</dbReference>
<reference evidence="2" key="1">
    <citation type="submission" date="2023-08" db="EMBL/GenBank/DDBJ databases">
        <authorList>
            <person name="Chen Y."/>
            <person name="Shah S."/>
            <person name="Dougan E. K."/>
            <person name="Thang M."/>
            <person name="Chan C."/>
        </authorList>
    </citation>
    <scope>NUCLEOTIDE SEQUENCE</scope>
</reference>
<dbReference type="Gene3D" id="3.50.50.60">
    <property type="entry name" value="FAD/NAD(P)-binding domain"/>
    <property type="match status" value="2"/>
</dbReference>
<feature type="domain" description="Amine oxidase" evidence="1">
    <location>
        <begin position="88"/>
        <end position="597"/>
    </location>
</feature>
<protein>
    <recommendedName>
        <fullName evidence="1">Amine oxidase domain-containing protein</fullName>
    </recommendedName>
</protein>
<dbReference type="InterPro" id="IPR036188">
    <property type="entry name" value="FAD/NAD-bd_sf"/>
</dbReference>
<dbReference type="PANTHER" id="PTHR46313">
    <property type="match status" value="1"/>
</dbReference>
<dbReference type="GO" id="GO:0016116">
    <property type="term" value="P:carotenoid metabolic process"/>
    <property type="evidence" value="ECO:0007669"/>
    <property type="project" value="InterPro"/>
</dbReference>
<dbReference type="EMBL" id="CAUJNA010003367">
    <property type="protein sequence ID" value="CAJ1400288.1"/>
    <property type="molecule type" value="Genomic_DNA"/>
</dbReference>
<dbReference type="SUPFAM" id="SSF51905">
    <property type="entry name" value="FAD/NAD(P)-binding domain"/>
    <property type="match status" value="1"/>
</dbReference>
<evidence type="ECO:0000259" key="1">
    <source>
        <dbReference type="Pfam" id="PF01593"/>
    </source>
</evidence>
<comment type="caution">
    <text evidence="2">The sequence shown here is derived from an EMBL/GenBank/DDBJ whole genome shotgun (WGS) entry which is preliminary data.</text>
</comment>
<dbReference type="AlphaFoldDB" id="A0AA36J885"/>
<evidence type="ECO:0000313" key="3">
    <source>
        <dbReference type="Proteomes" id="UP001178507"/>
    </source>
</evidence>
<evidence type="ECO:0000313" key="2">
    <source>
        <dbReference type="EMBL" id="CAJ1400288.1"/>
    </source>
</evidence>
<sequence length="615" mass="65670">MASVALPHGTARLAWSSAPSLALAQSEGRTSASARRSSRGRPGSAIVCALPLALGFRAGTRPVSGRRRSHRRAQGSDDYDVIVIGAGLGGLAAAASLGKAGRKVLVVEAHSVCGGCAHSFTRKAPGGGQYVFDSGPSILTDMGKRNPLRLVLDYVGASDYLEWIHYEGWGMLTPEGPWRLELGKPSFRDQVLPRYGVPPEEFDEVVKASAPLAQVGQDIPGLVLRDDAWQLLPLLLKFPGGVLPALRDAPKLSEPFSVVLDQLEAEGKLQQGSWLRSWLDALAFSLSGLDCTGTTAAAMAFTMDELHRPDTRGLAYPKGGLGAVVDALQQAVEREGGEIRTGVRVQEVLVEDGCAVGVRCSGALKGELRAGEAVVCNAPIWDAAKLLPDSPELDEMKRDWEETPMTRSYLHLHLGLDASGLDLSKLEPHYTSMASWQDVTAEQNMVAISNPALLDPSLCPAGKLVLHLYGAGNEPFDIWAAAQAEGREAYEALKQERAERLWQALEEIIPDARARAEVQLVGSPLTHRRFLRRTAGTYGPAPVFGRFGPGKVPFRTAGDALPGDLREGGVDRLLLCGDSTFPGIGVPAAVVSGLSAAHTTMSVWEHLELLGRAGY</sequence>
<name>A0AA36J885_9DINO</name>
<proteinExistence type="predicted"/>
<gene>
    <name evidence="2" type="ORF">EVOR1521_LOCUS23659</name>
</gene>
<dbReference type="Pfam" id="PF01593">
    <property type="entry name" value="Amino_oxidase"/>
    <property type="match status" value="1"/>
</dbReference>
<dbReference type="InterPro" id="IPR045892">
    <property type="entry name" value="CrtISO-like"/>
</dbReference>
<accession>A0AA36J885</accession>
<dbReference type="Proteomes" id="UP001178507">
    <property type="component" value="Unassembled WGS sequence"/>
</dbReference>
<dbReference type="GO" id="GO:0016491">
    <property type="term" value="F:oxidoreductase activity"/>
    <property type="evidence" value="ECO:0007669"/>
    <property type="project" value="InterPro"/>
</dbReference>